<evidence type="ECO:0000313" key="3">
    <source>
        <dbReference type="EMBL" id="MFD1343922.1"/>
    </source>
</evidence>
<evidence type="ECO:0000259" key="2">
    <source>
        <dbReference type="Pfam" id="PF09361"/>
    </source>
</evidence>
<gene>
    <name evidence="3" type="ORF">ACFQ4E_15950</name>
</gene>
<dbReference type="InterPro" id="IPR018968">
    <property type="entry name" value="Phasin"/>
</dbReference>
<dbReference type="RefSeq" id="WP_386805283.1">
    <property type="nucleotide sequence ID" value="NZ_JBHTMU010000034.1"/>
</dbReference>
<evidence type="ECO:0000256" key="1">
    <source>
        <dbReference type="SAM" id="MobiDB-lite"/>
    </source>
</evidence>
<name>A0ABW3ZMA7_9RHOB</name>
<protein>
    <submittedName>
        <fullName evidence="3">Phasin family protein</fullName>
    </submittedName>
</protein>
<evidence type="ECO:0000313" key="4">
    <source>
        <dbReference type="Proteomes" id="UP001597135"/>
    </source>
</evidence>
<feature type="compositionally biased region" description="Basic and acidic residues" evidence="1">
    <location>
        <begin position="1"/>
        <end position="10"/>
    </location>
</feature>
<comment type="caution">
    <text evidence="3">The sequence shown here is derived from an EMBL/GenBank/DDBJ whole genome shotgun (WGS) entry which is preliminary data.</text>
</comment>
<keyword evidence="4" id="KW-1185">Reference proteome</keyword>
<feature type="domain" description="Phasin" evidence="2">
    <location>
        <begin position="28"/>
        <end position="112"/>
    </location>
</feature>
<accession>A0ABW3ZMA7</accession>
<feature type="region of interest" description="Disordered" evidence="1">
    <location>
        <begin position="1"/>
        <end position="21"/>
    </location>
</feature>
<reference evidence="4" key="1">
    <citation type="journal article" date="2019" name="Int. J. Syst. Evol. Microbiol.">
        <title>The Global Catalogue of Microorganisms (GCM) 10K type strain sequencing project: providing services to taxonomists for standard genome sequencing and annotation.</title>
        <authorList>
            <consortium name="The Broad Institute Genomics Platform"/>
            <consortium name="The Broad Institute Genome Sequencing Center for Infectious Disease"/>
            <person name="Wu L."/>
            <person name="Ma J."/>
        </authorList>
    </citation>
    <scope>NUCLEOTIDE SEQUENCE [LARGE SCALE GENOMIC DNA]</scope>
    <source>
        <strain evidence="4">CCUG 62953</strain>
    </source>
</reference>
<proteinExistence type="predicted"/>
<dbReference type="Proteomes" id="UP001597135">
    <property type="component" value="Unassembled WGS sequence"/>
</dbReference>
<dbReference type="Pfam" id="PF09361">
    <property type="entry name" value="Phasin_2"/>
    <property type="match status" value="1"/>
</dbReference>
<dbReference type="EMBL" id="JBHTMU010000034">
    <property type="protein sequence ID" value="MFD1343922.1"/>
    <property type="molecule type" value="Genomic_DNA"/>
</dbReference>
<organism evidence="3 4">
    <name type="scientific">Litorisediminicola beolgyonensis</name>
    <dbReference type="NCBI Taxonomy" id="1173614"/>
    <lineage>
        <taxon>Bacteria</taxon>
        <taxon>Pseudomonadati</taxon>
        <taxon>Pseudomonadota</taxon>
        <taxon>Alphaproteobacteria</taxon>
        <taxon>Rhodobacterales</taxon>
        <taxon>Paracoccaceae</taxon>
        <taxon>Litorisediminicola</taxon>
    </lineage>
</organism>
<sequence>MPEKTTETTRKPAAKPTVDPTEMMSDAAALQAYGFNTVAGMSVAWAEALSEMGSEVLSFVAHRIKEDVKTQHQILHCRDVGELQKIQAEFLQTAIDQYRAETGKLFELSRDLLAPVEPGGDKS</sequence>